<dbReference type="InterPro" id="IPR036701">
    <property type="entry name" value="RraB-like_sf"/>
</dbReference>
<protein>
    <submittedName>
        <fullName evidence="3">Ribonuclease E inhibitor RraB</fullName>
    </submittedName>
</protein>
<feature type="chain" id="PRO_5047424265" evidence="1">
    <location>
        <begin position="23"/>
        <end position="138"/>
    </location>
</feature>
<dbReference type="RefSeq" id="WP_394387318.1">
    <property type="nucleotide sequence ID" value="NZ_JBIGIB010000007.1"/>
</dbReference>
<dbReference type="InterPro" id="IPR009671">
    <property type="entry name" value="RraB_dom"/>
</dbReference>
<feature type="signal peptide" evidence="1">
    <location>
        <begin position="1"/>
        <end position="22"/>
    </location>
</feature>
<sequence>MKAAAALSLSLALLWPAMPSVAEPAPRIELAQLETMFANMRARTPWNVDGPLLWGYFFFDADAAKLRSLSAELRSQGYKLVALSPVEGQALHRLHVEKVEAHTPQSLHQRNQQLEALAAKFGVASYDGMDVGPVVPAR</sequence>
<comment type="caution">
    <text evidence="3">The sequence shown here is derived from an EMBL/GenBank/DDBJ whole genome shotgun (WGS) entry which is preliminary data.</text>
</comment>
<reference evidence="3 4" key="1">
    <citation type="submission" date="2024-08" db="EMBL/GenBank/DDBJ databases">
        <authorList>
            <person name="Lu H."/>
        </authorList>
    </citation>
    <scope>NUCLEOTIDE SEQUENCE [LARGE SCALE GENOMIC DNA]</scope>
    <source>
        <strain evidence="3 4">BYS87W</strain>
    </source>
</reference>
<accession>A0ABW7H492</accession>
<evidence type="ECO:0000313" key="3">
    <source>
        <dbReference type="EMBL" id="MFG6469049.1"/>
    </source>
</evidence>
<evidence type="ECO:0000313" key="4">
    <source>
        <dbReference type="Proteomes" id="UP001606303"/>
    </source>
</evidence>
<evidence type="ECO:0000259" key="2">
    <source>
        <dbReference type="Pfam" id="PF06877"/>
    </source>
</evidence>
<feature type="domain" description="Regulator of ribonuclease activity B" evidence="2">
    <location>
        <begin position="36"/>
        <end position="131"/>
    </location>
</feature>
<keyword evidence="1" id="KW-0732">Signal</keyword>
<keyword evidence="4" id="KW-1185">Reference proteome</keyword>
<organism evidence="3 4">
    <name type="scientific">Pelomonas baiyunensis</name>
    <dbReference type="NCBI Taxonomy" id="3299026"/>
    <lineage>
        <taxon>Bacteria</taxon>
        <taxon>Pseudomonadati</taxon>
        <taxon>Pseudomonadota</taxon>
        <taxon>Betaproteobacteria</taxon>
        <taxon>Burkholderiales</taxon>
        <taxon>Sphaerotilaceae</taxon>
        <taxon>Roseateles</taxon>
    </lineage>
</organism>
<evidence type="ECO:0000256" key="1">
    <source>
        <dbReference type="SAM" id="SignalP"/>
    </source>
</evidence>
<dbReference type="EMBL" id="JBIGIB010000007">
    <property type="protein sequence ID" value="MFG6469049.1"/>
    <property type="molecule type" value="Genomic_DNA"/>
</dbReference>
<dbReference type="Gene3D" id="3.30.70.970">
    <property type="entry name" value="RraB-like"/>
    <property type="match status" value="1"/>
</dbReference>
<name>A0ABW7H492_9BURK</name>
<gene>
    <name evidence="3" type="ORF">ACG01O_20665</name>
</gene>
<proteinExistence type="predicted"/>
<dbReference type="Pfam" id="PF06877">
    <property type="entry name" value="RraB"/>
    <property type="match status" value="1"/>
</dbReference>
<dbReference type="Proteomes" id="UP001606303">
    <property type="component" value="Unassembled WGS sequence"/>
</dbReference>